<dbReference type="OrthoDB" id="3654724at2"/>
<proteinExistence type="predicted"/>
<feature type="domain" description="GmrSD restriction endonucleases N-terminal" evidence="1">
    <location>
        <begin position="8"/>
        <end position="255"/>
    </location>
</feature>
<reference evidence="3 4" key="1">
    <citation type="submission" date="2018-10" db="EMBL/GenBank/DDBJ databases">
        <authorList>
            <person name="Criscuolo A."/>
        </authorList>
    </citation>
    <scope>NUCLEOTIDE SEQUENCE [LARGE SCALE GENOMIC DNA]</scope>
    <source>
        <strain evidence="3">DnA1</strain>
    </source>
</reference>
<dbReference type="RefSeq" id="WP_124080885.1">
    <property type="nucleotide sequence ID" value="NZ_UWPJ01000026.1"/>
</dbReference>
<dbReference type="PANTHER" id="PTHR35149:SF1">
    <property type="entry name" value="DUF5655 DOMAIN-CONTAINING PROTEIN"/>
    <property type="match status" value="1"/>
</dbReference>
<dbReference type="InterPro" id="IPR011089">
    <property type="entry name" value="GmrSD_C"/>
</dbReference>
<dbReference type="AlphaFoldDB" id="A0A3P4B896"/>
<sequence length="623" mass="70714">MKSETWTIQQVFQDRKQYKVPFYQRAYVWTLEKQWQLLWADIKDKADERLTGATPAPHFLGAIVVEPQDKSGLRGVDTLHIIDGQQRLTTLQYILAGIRLATRELGIVDYDSYLAAVLDNPNRSTMGNADVEIFKVWPTFSDQKAFVEAMTADKLPTLQSRFPAHFTQAGTFRRIGIIHPAALDAIWNFAEWAKEWIVANGGTDAVEALIMAVLNDLKVVLIQLEKDDDAQVIFETLNGRGAELHATDLIRNYLFMSVDSAMEDPAALYEEKWKQFEEDIWKVRERRGRITKPRLEWLIFSAIRAQTGQEGDLARLYVDFKNDAQGRTTTQQLDMLGTYAKHYLQLIEGKGTLPVARFGRRLQPFDTTTTHPLALRISTADVSESEKTAMFGDIVSYVVRRAVCGLTSKNYNNWFTSVLRQWIKGPMTHATLKDLLASSPNSPAARWPDDDEFLHALQTAPIYHGNLDSGRCRMLLTELEGWLRMSKRTEEPAIPDLSDLDIDHILPRSWYEHWTLPDGSKATLAESRAAEQHELMGGTLSSQYLAIRQRAKIVPTLGNLTLLNLSVNREAQNKSFPIKKRLLIANTVLSINGDLIAREIWDEESISARSKLLAEAATKLYPR</sequence>
<evidence type="ECO:0000313" key="3">
    <source>
        <dbReference type="EMBL" id="VCU71385.1"/>
    </source>
</evidence>
<evidence type="ECO:0000259" key="2">
    <source>
        <dbReference type="Pfam" id="PF07510"/>
    </source>
</evidence>
<accession>A0A3P4B896</accession>
<evidence type="ECO:0000259" key="1">
    <source>
        <dbReference type="Pfam" id="PF03235"/>
    </source>
</evidence>
<gene>
    <name evidence="3" type="ORF">PIGHUM_03469</name>
</gene>
<dbReference type="Pfam" id="PF03235">
    <property type="entry name" value="GmrSD_N"/>
    <property type="match status" value="1"/>
</dbReference>
<protein>
    <recommendedName>
        <fullName evidence="5">DUF262 domain-containing protein</fullName>
    </recommendedName>
</protein>
<dbReference type="InterPro" id="IPR004919">
    <property type="entry name" value="GmrSD_N"/>
</dbReference>
<organism evidence="3 4">
    <name type="scientific">Pigmentiphaga humi</name>
    <dbReference type="NCBI Taxonomy" id="2478468"/>
    <lineage>
        <taxon>Bacteria</taxon>
        <taxon>Pseudomonadati</taxon>
        <taxon>Pseudomonadota</taxon>
        <taxon>Betaproteobacteria</taxon>
        <taxon>Burkholderiales</taxon>
        <taxon>Alcaligenaceae</taxon>
        <taxon>Pigmentiphaga</taxon>
    </lineage>
</organism>
<dbReference type="Pfam" id="PF07510">
    <property type="entry name" value="GmrSD_C"/>
    <property type="match status" value="1"/>
</dbReference>
<name>A0A3P4B896_9BURK</name>
<feature type="domain" description="GmrSD restriction endonucleases C-terminal" evidence="2">
    <location>
        <begin position="447"/>
        <end position="615"/>
    </location>
</feature>
<keyword evidence="4" id="KW-1185">Reference proteome</keyword>
<dbReference type="EMBL" id="UWPJ01000026">
    <property type="protein sequence ID" value="VCU71385.1"/>
    <property type="molecule type" value="Genomic_DNA"/>
</dbReference>
<dbReference type="Proteomes" id="UP000277294">
    <property type="component" value="Unassembled WGS sequence"/>
</dbReference>
<evidence type="ECO:0008006" key="5">
    <source>
        <dbReference type="Google" id="ProtNLM"/>
    </source>
</evidence>
<dbReference type="PANTHER" id="PTHR35149">
    <property type="entry name" value="SLL5132 PROTEIN"/>
    <property type="match status" value="1"/>
</dbReference>
<evidence type="ECO:0000313" key="4">
    <source>
        <dbReference type="Proteomes" id="UP000277294"/>
    </source>
</evidence>